<sequence>MRDWLKQLFRGSGKTSTQKKSPNEGGVLGQFDLWDWWYEEFGDEERGYIIGKYNPFPDYPEGKSVLTDGNISIAHPRTFLSSIALWFNNPEGFSVALKFMDKAQTYPHSELDILSYHFDCHERIKFYYRWRNELEEALEAAIMACKEQIALAENAVPVCLEKFTYLSSPHGL</sequence>
<proteinExistence type="predicted"/>
<protein>
    <recommendedName>
        <fullName evidence="3">Immunity protein 63 domain-containing protein</fullName>
    </recommendedName>
</protein>
<reference evidence="1" key="1">
    <citation type="submission" date="2021-11" db="EMBL/GenBank/DDBJ databases">
        <title>Halomonas sp., isolated from a coastal aquaculture zone in Dongshan Bay.</title>
        <authorList>
            <person name="Lin W."/>
        </authorList>
    </citation>
    <scope>NUCLEOTIDE SEQUENCE</scope>
    <source>
        <strain evidence="1">Yzlin-01</strain>
    </source>
</reference>
<dbReference type="Proteomes" id="UP001165542">
    <property type="component" value="Unassembled WGS sequence"/>
</dbReference>
<organism evidence="1 2">
    <name type="scientific">Halomonas dongshanensis</name>
    <dbReference type="NCBI Taxonomy" id="2890835"/>
    <lineage>
        <taxon>Bacteria</taxon>
        <taxon>Pseudomonadati</taxon>
        <taxon>Pseudomonadota</taxon>
        <taxon>Gammaproteobacteria</taxon>
        <taxon>Oceanospirillales</taxon>
        <taxon>Halomonadaceae</taxon>
        <taxon>Halomonas</taxon>
    </lineage>
</organism>
<evidence type="ECO:0008006" key="3">
    <source>
        <dbReference type="Google" id="ProtNLM"/>
    </source>
</evidence>
<name>A0ABT2E871_9GAMM</name>
<evidence type="ECO:0000313" key="1">
    <source>
        <dbReference type="EMBL" id="MCS2607754.1"/>
    </source>
</evidence>
<dbReference type="RefSeq" id="WP_259034268.1">
    <property type="nucleotide sequence ID" value="NZ_JAJISC010000001.1"/>
</dbReference>
<accession>A0ABT2E871</accession>
<dbReference type="EMBL" id="JAJISC010000001">
    <property type="protein sequence ID" value="MCS2607754.1"/>
    <property type="molecule type" value="Genomic_DNA"/>
</dbReference>
<keyword evidence="2" id="KW-1185">Reference proteome</keyword>
<gene>
    <name evidence="1" type="ORF">LLY24_00275</name>
</gene>
<evidence type="ECO:0000313" key="2">
    <source>
        <dbReference type="Proteomes" id="UP001165542"/>
    </source>
</evidence>
<comment type="caution">
    <text evidence="1">The sequence shown here is derived from an EMBL/GenBank/DDBJ whole genome shotgun (WGS) entry which is preliminary data.</text>
</comment>